<evidence type="ECO:0000313" key="1">
    <source>
        <dbReference type="EMBL" id="CAG9703602.1"/>
    </source>
</evidence>
<dbReference type="EMBL" id="UWJD01000001">
    <property type="protein sequence ID" value="VCT82777.1"/>
    <property type="molecule type" value="Genomic_DNA"/>
</dbReference>
<sequence length="52" mass="5898">MVDYRSLSLNEKLKEGLNVDVHLLGSVFDVATINTLIRSGFAYEILENKNEK</sequence>
<dbReference type="RefSeq" id="WP_159115496.1">
    <property type="nucleotide sequence ID" value="NZ_CAKJVE010000004.1"/>
</dbReference>
<name>A0A650M6Y7_9CLOT</name>
<dbReference type="Proteomes" id="UP000789738">
    <property type="component" value="Unassembled WGS sequence"/>
</dbReference>
<gene>
    <name evidence="1" type="ORF">CNEO_40705</name>
    <name evidence="2" type="ORF">CNEONATNEC25_00337</name>
</gene>
<reference evidence="2 3" key="1">
    <citation type="submission" date="2018-06" db="EMBL/GenBank/DDBJ databases">
        <authorList>
            <consortium name="IHU Genomes"/>
        </authorList>
    </citation>
    <scope>NUCLEOTIDE SEQUENCE [LARGE SCALE GENOMIC DNA]</scope>
    <source>
        <strain evidence="2 3">NEC25</strain>
    </source>
</reference>
<protein>
    <submittedName>
        <fullName evidence="2">Uncharacterized protein</fullName>
    </submittedName>
</protein>
<proteinExistence type="predicted"/>
<reference evidence="1" key="2">
    <citation type="submission" date="2021-10" db="EMBL/GenBank/DDBJ databases">
        <authorList>
            <person name="Mesa V."/>
        </authorList>
    </citation>
    <scope>NUCLEOTIDE SEQUENCE</scope>
    <source>
        <strain evidence="1">CC3_PB</strain>
    </source>
</reference>
<organism evidence="2 3">
    <name type="scientific">Clostridium neonatale</name>
    <dbReference type="NCBI Taxonomy" id="137838"/>
    <lineage>
        <taxon>Bacteria</taxon>
        <taxon>Bacillati</taxon>
        <taxon>Bacillota</taxon>
        <taxon>Clostridia</taxon>
        <taxon>Eubacteriales</taxon>
        <taxon>Clostridiaceae</taxon>
        <taxon>Clostridium</taxon>
    </lineage>
</organism>
<evidence type="ECO:0000313" key="2">
    <source>
        <dbReference type="EMBL" id="VCT82777.1"/>
    </source>
</evidence>
<dbReference type="Proteomes" id="UP000431451">
    <property type="component" value="Unassembled WGS sequence"/>
</dbReference>
<dbReference type="EMBL" id="CAKJVE010000004">
    <property type="protein sequence ID" value="CAG9703602.1"/>
    <property type="molecule type" value="Genomic_DNA"/>
</dbReference>
<dbReference type="AlphaFoldDB" id="A0A650M6Y7"/>
<accession>A0A650M6Y7</accession>
<evidence type="ECO:0000313" key="3">
    <source>
        <dbReference type="Proteomes" id="UP000431451"/>
    </source>
</evidence>